<proteinExistence type="predicted"/>
<dbReference type="EMBL" id="JAHBMH010000073">
    <property type="protein sequence ID" value="KAK1933093.1"/>
    <property type="molecule type" value="Genomic_DNA"/>
</dbReference>
<accession>A0AAD9G798</accession>
<reference evidence="2" key="2">
    <citation type="submission" date="2021-05" db="EMBL/GenBank/DDBJ databases">
        <authorList>
            <person name="Pain A."/>
        </authorList>
    </citation>
    <scope>NUCLEOTIDE SEQUENCE</scope>
    <source>
        <strain evidence="2">1802A</strain>
    </source>
</reference>
<evidence type="ECO:0000313" key="3">
    <source>
        <dbReference type="Proteomes" id="UP001195914"/>
    </source>
</evidence>
<dbReference type="Proteomes" id="UP001195914">
    <property type="component" value="Unassembled WGS sequence"/>
</dbReference>
<dbReference type="AlphaFoldDB" id="A0AAD9G798"/>
<protein>
    <submittedName>
        <fullName evidence="2">Uncharacterized protein</fullName>
    </submittedName>
</protein>
<evidence type="ECO:0000256" key="1">
    <source>
        <dbReference type="SAM" id="MobiDB-lite"/>
    </source>
</evidence>
<evidence type="ECO:0000313" key="2">
    <source>
        <dbReference type="EMBL" id="KAK1933093.1"/>
    </source>
</evidence>
<organism evidence="2 3">
    <name type="scientific">Babesia divergens</name>
    <dbReference type="NCBI Taxonomy" id="32595"/>
    <lineage>
        <taxon>Eukaryota</taxon>
        <taxon>Sar</taxon>
        <taxon>Alveolata</taxon>
        <taxon>Apicomplexa</taxon>
        <taxon>Aconoidasida</taxon>
        <taxon>Piroplasmida</taxon>
        <taxon>Babesiidae</taxon>
        <taxon>Babesia</taxon>
    </lineage>
</organism>
<feature type="region of interest" description="Disordered" evidence="1">
    <location>
        <begin position="171"/>
        <end position="197"/>
    </location>
</feature>
<comment type="caution">
    <text evidence="2">The sequence shown here is derived from an EMBL/GenBank/DDBJ whole genome shotgun (WGS) entry which is preliminary data.</text>
</comment>
<feature type="compositionally biased region" description="Low complexity" evidence="1">
    <location>
        <begin position="173"/>
        <end position="190"/>
    </location>
</feature>
<gene>
    <name evidence="2" type="ORF">X943_002139</name>
</gene>
<keyword evidence="3" id="KW-1185">Reference proteome</keyword>
<reference evidence="2" key="1">
    <citation type="journal article" date="2014" name="Nucleic Acids Res.">
        <title>The evolutionary dynamics of variant antigen genes in Babesia reveal a history of genomic innovation underlying host-parasite interaction.</title>
        <authorList>
            <person name="Jackson A.P."/>
            <person name="Otto T.D."/>
            <person name="Darby A."/>
            <person name="Ramaprasad A."/>
            <person name="Xia D."/>
            <person name="Echaide I.E."/>
            <person name="Farber M."/>
            <person name="Gahlot S."/>
            <person name="Gamble J."/>
            <person name="Gupta D."/>
            <person name="Gupta Y."/>
            <person name="Jackson L."/>
            <person name="Malandrin L."/>
            <person name="Malas T.B."/>
            <person name="Moussa E."/>
            <person name="Nair M."/>
            <person name="Reid A.J."/>
            <person name="Sanders M."/>
            <person name="Sharma J."/>
            <person name="Tracey A."/>
            <person name="Quail M.A."/>
            <person name="Weir W."/>
            <person name="Wastling J.M."/>
            <person name="Hall N."/>
            <person name="Willadsen P."/>
            <person name="Lingelbach K."/>
            <person name="Shiels B."/>
            <person name="Tait A."/>
            <person name="Berriman M."/>
            <person name="Allred D.R."/>
            <person name="Pain A."/>
        </authorList>
    </citation>
    <scope>NUCLEOTIDE SEQUENCE</scope>
    <source>
        <strain evidence="2">1802A</strain>
    </source>
</reference>
<name>A0AAD9G798_BABDI</name>
<sequence length="311" mass="34569">MDLKASYNQPDYLDNLYIEKEIEETFFPKKGISSPTQPDFLAGSYVLSRRDAVIPPFTCNNYLLEDAVSRNINNTLNKSFFSIYGGLNNGIWSNKSSSLSGSGSGSGSWLGSVSNQSSTDIIIPCLDLHESLPRFYAQPRKPDKCSIFAALSCPSSSGSSLTGRLIEGSLKIPPKSLPQRQPLRQPGQTQHHNQGQAGENNYCGHVKCFNEPKYVGKHELKHIGEPPRKEYQRHEKKGSSTWRHGKVVECNSVKGGNADGRSLFAEAGSIRNVLEASEIWLRHTTTSNFCNKRPILKKHFINENQFYVGVS</sequence>